<dbReference type="Proteomes" id="UP001220530">
    <property type="component" value="Chromosome"/>
</dbReference>
<reference evidence="1 2" key="1">
    <citation type="submission" date="2023-02" db="EMBL/GenBank/DDBJ databases">
        <title>Devosia algicola sp. nov., isolated from the phycosphere of marine algae.</title>
        <authorList>
            <person name="Kim J.M."/>
            <person name="Lee J.K."/>
            <person name="Choi B.J."/>
            <person name="Bayburt H."/>
            <person name="Jeon C.O."/>
        </authorList>
    </citation>
    <scope>NUCLEOTIDE SEQUENCE [LARGE SCALE GENOMIC DNA]</scope>
    <source>
        <strain evidence="1 2">G20-9</strain>
    </source>
</reference>
<evidence type="ECO:0008006" key="3">
    <source>
        <dbReference type="Google" id="ProtNLM"/>
    </source>
</evidence>
<accession>A0ABY7YRG1</accession>
<gene>
    <name evidence="1" type="ORF">PSQ19_06910</name>
</gene>
<sequence>MPLAEYQRRQEQHRVAEIFALQDVPRFIERAKVLYGYDDFIVDTGGSLIEVVDPHDPEDPVIQTLAESTALLYIRGTETDAEKLVDRFTQNPKPMYYTPEFLVRKWAEYKKLNDIADDCAVDPAGFAAWGFEALLHDRLPRYQALADNFGYAIEASDLAAVRNGNEFKELMASAITDRMR</sequence>
<dbReference type="RefSeq" id="WP_282220160.1">
    <property type="nucleotide sequence ID" value="NZ_CP118246.1"/>
</dbReference>
<protein>
    <recommendedName>
        <fullName evidence="3">Nucleotidyl transferase AbiEii/AbiGii toxin family protein</fullName>
    </recommendedName>
</protein>
<organism evidence="1 2">
    <name type="scientific">Devosia algicola</name>
    <dbReference type="NCBI Taxonomy" id="3026418"/>
    <lineage>
        <taxon>Bacteria</taxon>
        <taxon>Pseudomonadati</taxon>
        <taxon>Pseudomonadota</taxon>
        <taxon>Alphaproteobacteria</taxon>
        <taxon>Hyphomicrobiales</taxon>
        <taxon>Devosiaceae</taxon>
        <taxon>Devosia</taxon>
    </lineage>
</organism>
<dbReference type="EMBL" id="CP118246">
    <property type="protein sequence ID" value="WDR03772.1"/>
    <property type="molecule type" value="Genomic_DNA"/>
</dbReference>
<keyword evidence="2" id="KW-1185">Reference proteome</keyword>
<name>A0ABY7YRG1_9HYPH</name>
<evidence type="ECO:0000313" key="2">
    <source>
        <dbReference type="Proteomes" id="UP001220530"/>
    </source>
</evidence>
<evidence type="ECO:0000313" key="1">
    <source>
        <dbReference type="EMBL" id="WDR03772.1"/>
    </source>
</evidence>
<proteinExistence type="predicted"/>